<gene>
    <name evidence="6" type="ordered locus">TERMP_01125</name>
</gene>
<dbReference type="GO" id="GO:0032259">
    <property type="term" value="P:methylation"/>
    <property type="evidence" value="ECO:0007669"/>
    <property type="project" value="UniProtKB-KW"/>
</dbReference>
<evidence type="ECO:0000256" key="1">
    <source>
        <dbReference type="ARBA" id="ARBA00022603"/>
    </source>
</evidence>
<feature type="binding site" evidence="4">
    <location>
        <position position="288"/>
    </location>
    <ligand>
        <name>S-adenosyl-L-methionine</name>
        <dbReference type="ChEBI" id="CHEBI:59789"/>
    </ligand>
</feature>
<dbReference type="NCBIfam" id="TIGR00479">
    <property type="entry name" value="rumA"/>
    <property type="match status" value="1"/>
</dbReference>
<keyword evidence="3 4" id="KW-0949">S-adenosyl-L-methionine</keyword>
<keyword evidence="7" id="KW-1185">Reference proteome</keyword>
<dbReference type="GO" id="GO:0008757">
    <property type="term" value="F:S-adenosylmethionine-dependent methyltransferase activity"/>
    <property type="evidence" value="ECO:0007669"/>
    <property type="project" value="UniProtKB-ARBA"/>
</dbReference>
<feature type="binding site" evidence="4">
    <location>
        <position position="262"/>
    </location>
    <ligand>
        <name>S-adenosyl-L-methionine</name>
        <dbReference type="ChEBI" id="CHEBI:59789"/>
    </ligand>
</feature>
<dbReference type="PANTHER" id="PTHR11061:SF30">
    <property type="entry name" value="TRNA (URACIL(54)-C(5))-METHYLTRANSFERASE"/>
    <property type="match status" value="1"/>
</dbReference>
<sequence length="420" mass="47956">MKAQGYIEEMSDEGLGVLKAEKPIYVPYTVAGDFVRVYTTRRRFGRYIAEKFEVVEFSQLRQSPRCMHFGKCGGCLWQHIRYKEQLKLKQENFRKITGIATDIKGSPKLFGFRNSSNFIVTTQGIGFKEYARPLSIVDVKECPVFSNKTWDYLKTLKEFMKEENLKAWDLKRKRGDVHYLSVREGKSTDEVMISLIAHIKPNEKLAEAFRDYFYFADSLYWSFKADKRDDPKGEPKLIAGKPYISERIGDVVYLIHPNSFFQANSYALPLLLKAAEGFTEGEKILDLYSGLGTFGIWLAKRGFKVEGVEANPFAVEMANKNAKLNGVDAVFRLGKAEETAIGDYDTAVVDPPRKGLKETAELLAKSNVENIIYVSCNPKAFKLDYENHLKKAYQIEDALLIDMFPHTPHVEAVVKLVRKV</sequence>
<dbReference type="RefSeq" id="WP_013467399.1">
    <property type="nucleotide sequence ID" value="NC_014804.1"/>
</dbReference>
<feature type="binding site" evidence="4">
    <location>
        <position position="309"/>
    </location>
    <ligand>
        <name>S-adenosyl-L-methionine</name>
        <dbReference type="ChEBI" id="CHEBI:59789"/>
    </ligand>
</feature>
<dbReference type="GO" id="GO:0008173">
    <property type="term" value="F:RNA methyltransferase activity"/>
    <property type="evidence" value="ECO:0007669"/>
    <property type="project" value="InterPro"/>
</dbReference>
<evidence type="ECO:0000256" key="2">
    <source>
        <dbReference type="ARBA" id="ARBA00022679"/>
    </source>
</evidence>
<evidence type="ECO:0000256" key="3">
    <source>
        <dbReference type="ARBA" id="ARBA00022691"/>
    </source>
</evidence>
<dbReference type="InterPro" id="IPR010280">
    <property type="entry name" value="U5_MeTrfase_fam"/>
</dbReference>
<dbReference type="SUPFAM" id="SSF53335">
    <property type="entry name" value="S-adenosyl-L-methionine-dependent methyltransferases"/>
    <property type="match status" value="1"/>
</dbReference>
<dbReference type="InterPro" id="IPR029063">
    <property type="entry name" value="SAM-dependent_MTases_sf"/>
</dbReference>
<keyword evidence="1 4" id="KW-0489">Methyltransferase</keyword>
<comment type="similarity">
    <text evidence="4">Belongs to the class I-like SAM-binding methyltransferase superfamily. RNA M5U methyltransferase family.</text>
</comment>
<organism evidence="6 7">
    <name type="scientific">Thermococcus barophilus (strain DSM 11836 / MP)</name>
    <dbReference type="NCBI Taxonomy" id="391623"/>
    <lineage>
        <taxon>Archaea</taxon>
        <taxon>Methanobacteriati</taxon>
        <taxon>Methanobacteriota</taxon>
        <taxon>Thermococci</taxon>
        <taxon>Thermococcales</taxon>
        <taxon>Thermococcaceae</taxon>
        <taxon>Thermococcus</taxon>
    </lineage>
</organism>
<evidence type="ECO:0000256" key="5">
    <source>
        <dbReference type="PROSITE-ProRule" id="PRU10015"/>
    </source>
</evidence>
<name>F0LMX2_THEBM</name>
<dbReference type="PROSITE" id="PS51687">
    <property type="entry name" value="SAM_MT_RNA_M5U"/>
    <property type="match status" value="1"/>
</dbReference>
<dbReference type="PANTHER" id="PTHR11061">
    <property type="entry name" value="RNA M5U METHYLTRANSFERASE"/>
    <property type="match status" value="1"/>
</dbReference>
<dbReference type="PROSITE" id="PS01230">
    <property type="entry name" value="TRMA_1"/>
    <property type="match status" value="1"/>
</dbReference>
<dbReference type="Pfam" id="PF05958">
    <property type="entry name" value="tRNA_U5-meth_tr"/>
    <property type="match status" value="1"/>
</dbReference>
<dbReference type="KEGG" id="tba:TERMP_01125"/>
<dbReference type="Gene3D" id="2.40.50.140">
    <property type="entry name" value="Nucleic acid-binding proteins"/>
    <property type="match status" value="1"/>
</dbReference>
<keyword evidence="2 4" id="KW-0808">Transferase</keyword>
<dbReference type="InterPro" id="IPR030390">
    <property type="entry name" value="MeTrfase_TrmA_AS"/>
</dbReference>
<evidence type="ECO:0000313" key="6">
    <source>
        <dbReference type="EMBL" id="ADT84101.1"/>
    </source>
</evidence>
<dbReference type="HOGENOM" id="CLU_014689_8_2_2"/>
<feature type="active site" description="Nucleophile" evidence="4">
    <location>
        <position position="376"/>
    </location>
</feature>
<dbReference type="InterPro" id="IPR030391">
    <property type="entry name" value="MeTrfase_TrmA_CS"/>
</dbReference>
<dbReference type="AlphaFoldDB" id="F0LMX2"/>
<dbReference type="eggNOG" id="arCOG00122">
    <property type="taxonomic scope" value="Archaea"/>
</dbReference>
<dbReference type="PATRIC" id="fig|391623.17.peg.1128"/>
<dbReference type="GeneID" id="10041442"/>
<feature type="binding site" evidence="4">
    <location>
        <position position="350"/>
    </location>
    <ligand>
        <name>S-adenosyl-L-methionine</name>
        <dbReference type="ChEBI" id="CHEBI:59789"/>
    </ligand>
</feature>
<evidence type="ECO:0000313" key="7">
    <source>
        <dbReference type="Proteomes" id="UP000007478"/>
    </source>
</evidence>
<accession>F0LMX2</accession>
<dbReference type="Gene3D" id="2.40.50.1070">
    <property type="match status" value="1"/>
</dbReference>
<dbReference type="EMBL" id="CP002372">
    <property type="protein sequence ID" value="ADT84101.1"/>
    <property type="molecule type" value="Genomic_DNA"/>
</dbReference>
<protein>
    <submittedName>
        <fullName evidence="6">TrmA-like RNA methyltransferase</fullName>
    </submittedName>
</protein>
<dbReference type="OrthoDB" id="85343at2157"/>
<dbReference type="GO" id="GO:0009451">
    <property type="term" value="P:RNA modification"/>
    <property type="evidence" value="ECO:0007669"/>
    <property type="project" value="UniProtKB-ARBA"/>
</dbReference>
<dbReference type="Proteomes" id="UP000007478">
    <property type="component" value="Chromosome"/>
</dbReference>
<dbReference type="InterPro" id="IPR012340">
    <property type="entry name" value="NA-bd_OB-fold"/>
</dbReference>
<dbReference type="CDD" id="cd02440">
    <property type="entry name" value="AdoMet_MTases"/>
    <property type="match status" value="1"/>
</dbReference>
<evidence type="ECO:0000256" key="4">
    <source>
        <dbReference type="PROSITE-ProRule" id="PRU01024"/>
    </source>
</evidence>
<feature type="active site" evidence="5">
    <location>
        <position position="376"/>
    </location>
</feature>
<dbReference type="GO" id="GO:0006396">
    <property type="term" value="P:RNA processing"/>
    <property type="evidence" value="ECO:0007669"/>
    <property type="project" value="InterPro"/>
</dbReference>
<dbReference type="PROSITE" id="PS01231">
    <property type="entry name" value="TRMA_2"/>
    <property type="match status" value="1"/>
</dbReference>
<dbReference type="Gene3D" id="3.40.50.150">
    <property type="entry name" value="Vaccinia Virus protein VP39"/>
    <property type="match status" value="1"/>
</dbReference>
<reference evidence="6 7" key="1">
    <citation type="journal article" date="2011" name="J. Bacteriol.">
        <title>Complete genome sequence of the hyperthermophilic, piezophilic, heterotrophic, and carboxydotrophic archaeon Thermococcus barophilus MP.</title>
        <authorList>
            <person name="Vannier P."/>
            <person name="Marteinsson V.T."/>
            <person name="Fridjonsson O.H."/>
            <person name="Oger P."/>
            <person name="Jebbar M."/>
        </authorList>
    </citation>
    <scope>NUCLEOTIDE SEQUENCE [LARGE SCALE GENOMIC DNA]</scope>
    <source>
        <strain evidence="7">DSM 11836 / MP</strain>
    </source>
</reference>
<proteinExistence type="inferred from homology"/>